<evidence type="ECO:0000256" key="3">
    <source>
        <dbReference type="ARBA" id="ARBA00022748"/>
    </source>
</evidence>
<dbReference type="InterPro" id="IPR003593">
    <property type="entry name" value="AAA+_ATPase"/>
</dbReference>
<evidence type="ECO:0000313" key="9">
    <source>
        <dbReference type="Proteomes" id="UP000245048"/>
    </source>
</evidence>
<evidence type="ECO:0000256" key="4">
    <source>
        <dbReference type="ARBA" id="ARBA00022840"/>
    </source>
</evidence>
<dbReference type="Gene3D" id="3.40.50.300">
    <property type="entry name" value="P-loop containing nucleotide triphosphate hydrolases"/>
    <property type="match status" value="1"/>
</dbReference>
<comment type="caution">
    <text evidence="8">The sequence shown here is derived from an EMBL/GenBank/DDBJ whole genome shotgun (WGS) entry which is preliminary data.</text>
</comment>
<organism evidence="8 9">
    <name type="scientific">Teichococcus aestuarii</name>
    <dbReference type="NCBI Taxonomy" id="568898"/>
    <lineage>
        <taxon>Bacteria</taxon>
        <taxon>Pseudomonadati</taxon>
        <taxon>Pseudomonadota</taxon>
        <taxon>Alphaproteobacteria</taxon>
        <taxon>Acetobacterales</taxon>
        <taxon>Roseomonadaceae</taxon>
        <taxon>Roseomonas</taxon>
    </lineage>
</organism>
<keyword evidence="1" id="KW-0813">Transport</keyword>
<dbReference type="InterPro" id="IPR017871">
    <property type="entry name" value="ABC_transporter-like_CS"/>
</dbReference>
<keyword evidence="9" id="KW-1185">Reference proteome</keyword>
<dbReference type="InterPro" id="IPR005895">
    <property type="entry name" value="ABC_transptr_haem_export_CcmA"/>
</dbReference>
<proteinExistence type="predicted"/>
<accession>A0A2U1V6Y0</accession>
<dbReference type="Pfam" id="PF00005">
    <property type="entry name" value="ABC_tran"/>
    <property type="match status" value="1"/>
</dbReference>
<dbReference type="PANTHER" id="PTHR43499">
    <property type="entry name" value="ABC TRANSPORTER I FAMILY MEMBER 1"/>
    <property type="match status" value="1"/>
</dbReference>
<evidence type="ECO:0000259" key="7">
    <source>
        <dbReference type="PROSITE" id="PS50893"/>
    </source>
</evidence>
<dbReference type="EMBL" id="PDOA01000003">
    <property type="protein sequence ID" value="PWC29641.1"/>
    <property type="molecule type" value="Genomic_DNA"/>
</dbReference>
<keyword evidence="4 8" id="KW-0067">ATP-binding</keyword>
<evidence type="ECO:0000313" key="8">
    <source>
        <dbReference type="EMBL" id="PWC29641.1"/>
    </source>
</evidence>
<dbReference type="GO" id="GO:0005524">
    <property type="term" value="F:ATP binding"/>
    <property type="evidence" value="ECO:0007669"/>
    <property type="project" value="UniProtKB-KW"/>
</dbReference>
<dbReference type="PROSITE" id="PS00211">
    <property type="entry name" value="ABC_TRANSPORTER_1"/>
    <property type="match status" value="1"/>
</dbReference>
<dbReference type="InterPro" id="IPR003439">
    <property type="entry name" value="ABC_transporter-like_ATP-bd"/>
</dbReference>
<dbReference type="NCBIfam" id="TIGR01189">
    <property type="entry name" value="ccmA"/>
    <property type="match status" value="1"/>
</dbReference>
<keyword evidence="2" id="KW-0547">Nucleotide-binding</keyword>
<dbReference type="OrthoDB" id="9800654at2"/>
<feature type="domain" description="ABC transporter" evidence="7">
    <location>
        <begin position="2"/>
        <end position="198"/>
    </location>
</feature>
<sequence length="202" mass="20886">MLEANALAVERGGRVVFAGLSFNLEAGQALVLTGANGAGKSTLLRALAGLVPLAEGSLRWSGAAALAEGPESRLRYLAHAEALKPGLSVVENLRFWARCWGGAVEPALEAVDLAPLAGLPARLLSAGQRRRLALARLALAPVPLWLLDEPTVGLDAAAIARFGALLARHRAAGGAVVAATHVPLPLDGAGELRLEQQPWGLE</sequence>
<evidence type="ECO:0000256" key="1">
    <source>
        <dbReference type="ARBA" id="ARBA00022448"/>
    </source>
</evidence>
<keyword evidence="3" id="KW-0201">Cytochrome c-type biogenesis</keyword>
<dbReference type="GO" id="GO:0016887">
    <property type="term" value="F:ATP hydrolysis activity"/>
    <property type="evidence" value="ECO:0007669"/>
    <property type="project" value="InterPro"/>
</dbReference>
<dbReference type="SUPFAM" id="SSF52540">
    <property type="entry name" value="P-loop containing nucleoside triphosphate hydrolases"/>
    <property type="match status" value="1"/>
</dbReference>
<dbReference type="GO" id="GO:0022857">
    <property type="term" value="F:transmembrane transporter activity"/>
    <property type="evidence" value="ECO:0007669"/>
    <property type="project" value="InterPro"/>
</dbReference>
<dbReference type="RefSeq" id="WP_109516212.1">
    <property type="nucleotide sequence ID" value="NZ_PDOA01000003.1"/>
</dbReference>
<protein>
    <submittedName>
        <fullName evidence="8">Heme ABC exporter ATP-binding protein CcmA</fullName>
    </submittedName>
</protein>
<dbReference type="PROSITE" id="PS50893">
    <property type="entry name" value="ABC_TRANSPORTER_2"/>
    <property type="match status" value="1"/>
</dbReference>
<dbReference type="PANTHER" id="PTHR43499:SF1">
    <property type="entry name" value="ABC TRANSPORTER I FAMILY MEMBER 1"/>
    <property type="match status" value="1"/>
</dbReference>
<name>A0A2U1V6Y0_9PROT</name>
<dbReference type="InterPro" id="IPR027417">
    <property type="entry name" value="P-loop_NTPase"/>
</dbReference>
<dbReference type="AlphaFoldDB" id="A0A2U1V6Y0"/>
<gene>
    <name evidence="8" type="primary">ccmA</name>
    <name evidence="8" type="ORF">CR165_06785</name>
</gene>
<dbReference type="SMART" id="SM00382">
    <property type="entry name" value="AAA"/>
    <property type="match status" value="1"/>
</dbReference>
<dbReference type="Proteomes" id="UP000245048">
    <property type="component" value="Unassembled WGS sequence"/>
</dbReference>
<keyword evidence="5" id="KW-1278">Translocase</keyword>
<evidence type="ECO:0000256" key="6">
    <source>
        <dbReference type="ARBA" id="ARBA00023136"/>
    </source>
</evidence>
<keyword evidence="6" id="KW-0472">Membrane</keyword>
<evidence type="ECO:0000256" key="5">
    <source>
        <dbReference type="ARBA" id="ARBA00022967"/>
    </source>
</evidence>
<reference evidence="9" key="1">
    <citation type="submission" date="2017-10" db="EMBL/GenBank/DDBJ databases">
        <authorList>
            <person name="Toshchakov S.V."/>
            <person name="Goeva M.A."/>
        </authorList>
    </citation>
    <scope>NUCLEOTIDE SEQUENCE [LARGE SCALE GENOMIC DNA]</scope>
    <source>
        <strain evidence="9">JR1/69-1-13</strain>
    </source>
</reference>
<dbReference type="GO" id="GO:0017004">
    <property type="term" value="P:cytochrome complex assembly"/>
    <property type="evidence" value="ECO:0007669"/>
    <property type="project" value="UniProtKB-KW"/>
</dbReference>
<evidence type="ECO:0000256" key="2">
    <source>
        <dbReference type="ARBA" id="ARBA00022741"/>
    </source>
</evidence>